<evidence type="ECO:0000313" key="2">
    <source>
        <dbReference type="EMBL" id="CAG8841688.1"/>
    </source>
</evidence>
<organism evidence="2 3">
    <name type="scientific">Gigaspora margarita</name>
    <dbReference type="NCBI Taxonomy" id="4874"/>
    <lineage>
        <taxon>Eukaryota</taxon>
        <taxon>Fungi</taxon>
        <taxon>Fungi incertae sedis</taxon>
        <taxon>Mucoromycota</taxon>
        <taxon>Glomeromycotina</taxon>
        <taxon>Glomeromycetes</taxon>
        <taxon>Diversisporales</taxon>
        <taxon>Gigasporaceae</taxon>
        <taxon>Gigaspora</taxon>
    </lineage>
</organism>
<sequence length="229" mass="25943">WSANFTQGYESQTNNSLPTEWPMNLTQDQTNISLPNVYNNSSLESSAGLSQDQINNNLPIAIEWPTDFTNNNPFTERNANFTQYHTITNTSLPNIYNNPTIESFAGITRNDGDQTNHKLPIACLTEDQNNICLPKIYNAGVTKHCEEQINTLQHYNAKSVKKNKHSVSPVSRHEGNTKFRCQACLSNKKRYPHDKNSNLCKDCYQASSRNLSGNKLIDDFIKFAQTFST</sequence>
<gene>
    <name evidence="2" type="ORF">GMARGA_LOCUS35566</name>
</gene>
<dbReference type="EMBL" id="CAJVQB010066552">
    <property type="protein sequence ID" value="CAG8841688.1"/>
    <property type="molecule type" value="Genomic_DNA"/>
</dbReference>
<comment type="caution">
    <text evidence="2">The sequence shown here is derived from an EMBL/GenBank/DDBJ whole genome shotgun (WGS) entry which is preliminary data.</text>
</comment>
<accession>A0ABN7WVY1</accession>
<evidence type="ECO:0000313" key="3">
    <source>
        <dbReference type="Proteomes" id="UP000789901"/>
    </source>
</evidence>
<name>A0ABN7WVY1_GIGMA</name>
<evidence type="ECO:0000256" key="1">
    <source>
        <dbReference type="SAM" id="MobiDB-lite"/>
    </source>
</evidence>
<protein>
    <submittedName>
        <fullName evidence="2">15860_t:CDS:1</fullName>
    </submittedName>
</protein>
<proteinExistence type="predicted"/>
<keyword evidence="3" id="KW-1185">Reference proteome</keyword>
<reference evidence="2 3" key="1">
    <citation type="submission" date="2021-06" db="EMBL/GenBank/DDBJ databases">
        <authorList>
            <person name="Kallberg Y."/>
            <person name="Tangrot J."/>
            <person name="Rosling A."/>
        </authorList>
    </citation>
    <scope>NUCLEOTIDE SEQUENCE [LARGE SCALE GENOMIC DNA]</scope>
    <source>
        <strain evidence="2 3">120-4 pot B 10/14</strain>
    </source>
</reference>
<dbReference type="Proteomes" id="UP000789901">
    <property type="component" value="Unassembled WGS sequence"/>
</dbReference>
<feature type="region of interest" description="Disordered" evidence="1">
    <location>
        <begin position="1"/>
        <end position="20"/>
    </location>
</feature>
<feature type="non-terminal residue" evidence="2">
    <location>
        <position position="1"/>
    </location>
</feature>
<feature type="non-terminal residue" evidence="2">
    <location>
        <position position="229"/>
    </location>
</feature>